<comment type="subcellular location">
    <subcellularLocation>
        <location evidence="1">Cell membrane</location>
        <topology evidence="1">Multi-pass membrane protein</topology>
    </subcellularLocation>
</comment>
<dbReference type="Pfam" id="PF02653">
    <property type="entry name" value="BPD_transp_2"/>
    <property type="match status" value="1"/>
</dbReference>
<sequence length="319" mass="34437">MESAARWRWWEYAVWLLAVAAIFALPRHLLLMNEIAILALFALSLDLILGFAGIVSLGHAAFFGLGAYTAGLLSKFGYGDPLLGLAAAAGMAAILGFTTSFLLLRGSDLTRLMVTLGIALMLLEVANREAWLTGGADGLQGVAVGPVLGLFDFDLYGRTAYVYSLTVLFLLFLLARRIVHSPFGMALRAIRLNPLRARAVGIPVNVRLVAVYTLAAAFAGVAGGLSAQTTQFVSLDFFNFERSADVMLVLVLGGVGYLYGGVLGAVIFKVMQDFLSSITPQYWQFWIGLVLVVIVLAGRDRISAGMRRVLAPFARRRRA</sequence>
<dbReference type="AlphaFoldDB" id="A0AAU7JN38"/>
<keyword evidence="3 6" id="KW-0812">Transmembrane</keyword>
<evidence type="ECO:0000256" key="6">
    <source>
        <dbReference type="SAM" id="Phobius"/>
    </source>
</evidence>
<keyword evidence="4 6" id="KW-1133">Transmembrane helix</keyword>
<evidence type="ECO:0000256" key="4">
    <source>
        <dbReference type="ARBA" id="ARBA00022989"/>
    </source>
</evidence>
<keyword evidence="5 6" id="KW-0472">Membrane</keyword>
<reference evidence="7" key="1">
    <citation type="submission" date="2024-05" db="EMBL/GenBank/DDBJ databases">
        <authorList>
            <person name="Kim S."/>
            <person name="Heo J."/>
            <person name="Choi H."/>
            <person name="Choi Y."/>
            <person name="Kwon S.-W."/>
            <person name="Kim Y."/>
        </authorList>
    </citation>
    <scope>NUCLEOTIDE SEQUENCE</scope>
    <source>
        <strain evidence="7">KACC 23698</strain>
    </source>
</reference>
<organism evidence="7">
    <name type="scientific">Alsobacter sp. KACC 23698</name>
    <dbReference type="NCBI Taxonomy" id="3149229"/>
    <lineage>
        <taxon>Bacteria</taxon>
        <taxon>Pseudomonadati</taxon>
        <taxon>Pseudomonadota</taxon>
        <taxon>Alphaproteobacteria</taxon>
        <taxon>Hyphomicrobiales</taxon>
        <taxon>Alsobacteraceae</taxon>
        <taxon>Alsobacter</taxon>
    </lineage>
</organism>
<feature type="transmembrane region" description="Helical" evidence="6">
    <location>
        <begin position="199"/>
        <end position="225"/>
    </location>
</feature>
<feature type="transmembrane region" description="Helical" evidence="6">
    <location>
        <begin position="37"/>
        <end position="62"/>
    </location>
</feature>
<dbReference type="PANTHER" id="PTHR30482">
    <property type="entry name" value="HIGH-AFFINITY BRANCHED-CHAIN AMINO ACID TRANSPORT SYSTEM PERMEASE"/>
    <property type="match status" value="1"/>
</dbReference>
<feature type="transmembrane region" description="Helical" evidence="6">
    <location>
        <begin position="82"/>
        <end position="104"/>
    </location>
</feature>
<gene>
    <name evidence="7" type="ORF">ABEG18_01190</name>
</gene>
<keyword evidence="2" id="KW-1003">Cell membrane</keyword>
<evidence type="ECO:0000256" key="2">
    <source>
        <dbReference type="ARBA" id="ARBA00022475"/>
    </source>
</evidence>
<feature type="transmembrane region" description="Helical" evidence="6">
    <location>
        <begin position="246"/>
        <end position="268"/>
    </location>
</feature>
<name>A0AAU7JN38_9HYPH</name>
<evidence type="ECO:0000313" key="7">
    <source>
        <dbReference type="EMBL" id="XBO41650.1"/>
    </source>
</evidence>
<feature type="transmembrane region" description="Helical" evidence="6">
    <location>
        <begin position="160"/>
        <end position="179"/>
    </location>
</feature>
<dbReference type="GO" id="GO:0005886">
    <property type="term" value="C:plasma membrane"/>
    <property type="evidence" value="ECO:0007669"/>
    <property type="project" value="UniProtKB-SubCell"/>
</dbReference>
<evidence type="ECO:0000256" key="3">
    <source>
        <dbReference type="ARBA" id="ARBA00022692"/>
    </source>
</evidence>
<dbReference type="InterPro" id="IPR043428">
    <property type="entry name" value="LivM-like"/>
</dbReference>
<dbReference type="InterPro" id="IPR001851">
    <property type="entry name" value="ABC_transp_permease"/>
</dbReference>
<accession>A0AAU7JN38</accession>
<dbReference type="GO" id="GO:0015658">
    <property type="term" value="F:branched-chain amino acid transmembrane transporter activity"/>
    <property type="evidence" value="ECO:0007669"/>
    <property type="project" value="InterPro"/>
</dbReference>
<dbReference type="CDD" id="cd06581">
    <property type="entry name" value="TM_PBP1_LivM_like"/>
    <property type="match status" value="1"/>
</dbReference>
<dbReference type="PANTHER" id="PTHR30482:SF17">
    <property type="entry name" value="ABC TRANSPORTER ATP-BINDING PROTEIN"/>
    <property type="match status" value="1"/>
</dbReference>
<protein>
    <submittedName>
        <fullName evidence="7">Branched-chain amino acid ABC transporter permease</fullName>
    </submittedName>
</protein>
<evidence type="ECO:0000256" key="1">
    <source>
        <dbReference type="ARBA" id="ARBA00004651"/>
    </source>
</evidence>
<dbReference type="EMBL" id="CP157484">
    <property type="protein sequence ID" value="XBO41650.1"/>
    <property type="molecule type" value="Genomic_DNA"/>
</dbReference>
<evidence type="ECO:0000256" key="5">
    <source>
        <dbReference type="ARBA" id="ARBA00023136"/>
    </source>
</evidence>
<feature type="transmembrane region" description="Helical" evidence="6">
    <location>
        <begin position="280"/>
        <end position="298"/>
    </location>
</feature>
<feature type="transmembrane region" description="Helical" evidence="6">
    <location>
        <begin position="12"/>
        <end position="30"/>
    </location>
</feature>
<proteinExistence type="predicted"/>